<gene>
    <name evidence="1" type="ORF">CS022_19565</name>
</gene>
<comment type="caution">
    <text evidence="1">The sequence shown here is derived from an EMBL/GenBank/DDBJ whole genome shotgun (WGS) entry which is preliminary data.</text>
</comment>
<name>A0A4V1LSI0_9GAMM</name>
<accession>A0A4V1LSI0</accession>
<evidence type="ECO:0000313" key="2">
    <source>
        <dbReference type="Proteomes" id="UP000290287"/>
    </source>
</evidence>
<evidence type="ECO:0000313" key="1">
    <source>
        <dbReference type="EMBL" id="RXJ71768.1"/>
    </source>
</evidence>
<reference evidence="1 2" key="1">
    <citation type="submission" date="2017-10" db="EMBL/GenBank/DDBJ databases">
        <title>Nyctiphanis sp. nov., isolated from the stomach of the euphausiid Nyctiphanes simplex (Hansen, 1911) in the Gulf of California.</title>
        <authorList>
            <person name="Gomez-Gil B."/>
            <person name="Aguilar-Mendez M."/>
            <person name="Lopez-Cortes A."/>
            <person name="Gomez-Gutierrez J."/>
            <person name="Roque A."/>
            <person name="Lang E."/>
            <person name="Gonzalez-Castillo A."/>
        </authorList>
    </citation>
    <scope>NUCLEOTIDE SEQUENCE [LARGE SCALE GENOMIC DNA]</scope>
    <source>
        <strain evidence="1 2">CAIM 600</strain>
    </source>
</reference>
<sequence>MKNSSILILSTIFLSACSSNSTSHSSFAVDGGWIAVNLDASGKAIPLGVVFSENIAHIADLNSQLSRRKDSVNFDLKYQNKKIKYRFKQVSENMMTGTANDGRIESLNLKLLKGFENNGDLQSLNKKWTLLRQGEVTSFQDTFTLNSSGKFSDEYLVDCQVQGSLQHKFSNVFNFTFSLKDCLTSSHNGIVKGIASYHSSESLSKLGINKDNMDFLFFYTTEHSNENLSPKEFSKLGRQIYVATAP</sequence>
<dbReference type="Proteomes" id="UP000290287">
    <property type="component" value="Unassembled WGS sequence"/>
</dbReference>
<dbReference type="AlphaFoldDB" id="A0A4V1LSI0"/>
<protein>
    <recommendedName>
        <fullName evidence="3">Lipoprotein</fullName>
    </recommendedName>
</protein>
<keyword evidence="2" id="KW-1185">Reference proteome</keyword>
<evidence type="ECO:0008006" key="3">
    <source>
        <dbReference type="Google" id="ProtNLM"/>
    </source>
</evidence>
<dbReference type="PROSITE" id="PS51257">
    <property type="entry name" value="PROKAR_LIPOPROTEIN"/>
    <property type="match status" value="1"/>
</dbReference>
<dbReference type="EMBL" id="PEIB01000032">
    <property type="protein sequence ID" value="RXJ71768.1"/>
    <property type="molecule type" value="Genomic_DNA"/>
</dbReference>
<proteinExistence type="predicted"/>
<organism evidence="1 2">
    <name type="scientific">Veronia nyctiphanis</name>
    <dbReference type="NCBI Taxonomy" id="1278244"/>
    <lineage>
        <taxon>Bacteria</taxon>
        <taxon>Pseudomonadati</taxon>
        <taxon>Pseudomonadota</taxon>
        <taxon>Gammaproteobacteria</taxon>
        <taxon>Vibrionales</taxon>
        <taxon>Vibrionaceae</taxon>
        <taxon>Veronia</taxon>
    </lineage>
</organism>